<feature type="domain" description="Spermatogenesis-associated protein 20-like TRX" evidence="1">
    <location>
        <begin position="7"/>
        <end position="168"/>
    </location>
</feature>
<dbReference type="PIRSF" id="PIRSF006402">
    <property type="entry name" value="UCP006402_thioredoxin"/>
    <property type="match status" value="1"/>
</dbReference>
<dbReference type="Pfam" id="PF03190">
    <property type="entry name" value="Thioredox_DsbH"/>
    <property type="match status" value="1"/>
</dbReference>
<dbReference type="InterPro" id="IPR004879">
    <property type="entry name" value="Ssp411-like_TRX"/>
</dbReference>
<dbReference type="Gene3D" id="3.40.30.10">
    <property type="entry name" value="Glutaredoxin"/>
    <property type="match status" value="1"/>
</dbReference>
<dbReference type="InterPro" id="IPR024705">
    <property type="entry name" value="Ssp411"/>
</dbReference>
<dbReference type="CDD" id="cd02955">
    <property type="entry name" value="SSP411"/>
    <property type="match status" value="1"/>
</dbReference>
<organism evidence="2 3">
    <name type="scientific">Dehalobacterium formicoaceticum</name>
    <dbReference type="NCBI Taxonomy" id="51515"/>
    <lineage>
        <taxon>Bacteria</taxon>
        <taxon>Bacillati</taxon>
        <taxon>Bacillota</taxon>
        <taxon>Clostridia</taxon>
        <taxon>Eubacteriales</taxon>
        <taxon>Peptococcaceae</taxon>
        <taxon>Dehalobacterium</taxon>
    </lineage>
</organism>
<name>A0ABT1Y2G4_9FIRM</name>
<dbReference type="EMBL" id="JANPWE010000002">
    <property type="protein sequence ID" value="MCR6545059.1"/>
    <property type="molecule type" value="Genomic_DNA"/>
</dbReference>
<sequence length="680" mass="77825">MAKNGQPNRLIHEKSPYLLQHAYNPVDWFPWSEEAFTKAEAEAKPIFLSIGYSTCHWCHVMERESFEDQEIAEILNRSFISIKVDREERPDIDHIYMTVCQAMTGQGGWPLTVVMTPEKQPFFSGTYFPKTGQGRMVGLREILLQIADLWNTDRVKVLAAGKNISQTLEDHLSHAESSGDLDEAVLQDAFHTLKENFDPVYGGFGQAPKFPTPQNLCFLLRYWKVYHEDQALKIVVETLTHMFQGGIYDHIGYGFARYSTDEKWLIPHFEKMLYDNALLAIAYLETYQATKNELFKEVTEEILTYIQRDMTAPEGGFYSAEDADSEGVEGKFYLWTPGEIKAILGENDGEAFCRFYDITQKGNFEGENVPNLINQKTLSQTKIFQEQRAKLLEEREKRIHPFKDDKILTSWNGLMVAAFSIAARVLEDEKWAQGAARCADFILKKLRNDNGRLLARFRQGEAAYLGYIDDYAFLTWGLIEMYQASFQPKYLQEALLLSQDLVTHFYDDQKGGFFLYGDDGEQLIARPKEIYDGATPSGNSVTALNFLKLARLTGQHEWEEKALGILRTFSPTVSQYPSGYSYLLMALLFRLSDTQEIVLVSPNGLSSLREMIREINHQFRPFTVVLAADQTLEKDIPFMKGYTPQNGQVTAYVCRNFSCQAPITDINQLQTLLDDSQIQM</sequence>
<dbReference type="InterPro" id="IPR036249">
    <property type="entry name" value="Thioredoxin-like_sf"/>
</dbReference>
<keyword evidence="3" id="KW-1185">Reference proteome</keyword>
<gene>
    <name evidence="2" type="ORF">NVS47_05945</name>
</gene>
<dbReference type="RefSeq" id="WP_257912660.1">
    <property type="nucleotide sequence ID" value="NZ_JANPWE010000002.1"/>
</dbReference>
<dbReference type="Gene3D" id="1.50.10.10">
    <property type="match status" value="1"/>
</dbReference>
<dbReference type="SUPFAM" id="SSF48208">
    <property type="entry name" value="Six-hairpin glycosidases"/>
    <property type="match status" value="1"/>
</dbReference>
<comment type="caution">
    <text evidence="2">The sequence shown here is derived from an EMBL/GenBank/DDBJ whole genome shotgun (WGS) entry which is preliminary data.</text>
</comment>
<proteinExistence type="predicted"/>
<accession>A0ABT1Y2G4</accession>
<dbReference type="SUPFAM" id="SSF52833">
    <property type="entry name" value="Thioredoxin-like"/>
    <property type="match status" value="1"/>
</dbReference>
<evidence type="ECO:0000313" key="3">
    <source>
        <dbReference type="Proteomes" id="UP001524944"/>
    </source>
</evidence>
<dbReference type="InterPro" id="IPR012341">
    <property type="entry name" value="6hp_glycosidase-like_sf"/>
</dbReference>
<dbReference type="PANTHER" id="PTHR42899:SF1">
    <property type="entry name" value="SPERMATOGENESIS-ASSOCIATED PROTEIN 20"/>
    <property type="match status" value="1"/>
</dbReference>
<evidence type="ECO:0000313" key="2">
    <source>
        <dbReference type="EMBL" id="MCR6545059.1"/>
    </source>
</evidence>
<evidence type="ECO:0000259" key="1">
    <source>
        <dbReference type="Pfam" id="PF03190"/>
    </source>
</evidence>
<reference evidence="2 3" key="1">
    <citation type="submission" date="2022-08" db="EMBL/GenBank/DDBJ databases">
        <title>Proteogenomics of the novel Dehalobacterium formicoaceticum strain EZ94 highlights a key role of methyltransferases during anaerobic dichloromethane degradation.</title>
        <authorList>
            <person name="Wasmund K."/>
        </authorList>
    </citation>
    <scope>NUCLEOTIDE SEQUENCE [LARGE SCALE GENOMIC DNA]</scope>
    <source>
        <strain evidence="2 3">EZ94</strain>
    </source>
</reference>
<dbReference type="PANTHER" id="PTHR42899">
    <property type="entry name" value="SPERMATOGENESIS-ASSOCIATED PROTEIN 20"/>
    <property type="match status" value="1"/>
</dbReference>
<dbReference type="Proteomes" id="UP001524944">
    <property type="component" value="Unassembled WGS sequence"/>
</dbReference>
<dbReference type="InterPro" id="IPR008928">
    <property type="entry name" value="6-hairpin_glycosidase_sf"/>
</dbReference>
<protein>
    <submittedName>
        <fullName evidence="2">Thioredoxin domain-containing protein</fullName>
    </submittedName>
</protein>